<sequence>MSSSMSCADRWENICSRCGMCCHEKVIYGDELIYDMDSACEFLDVLTNFCMVYPARFRKCPRCRKMTLWKAMMAAWLPESCAYVQWARRHHIRLASRLRLVIAEDGFCKAVLPDEDEGESENV</sequence>
<accession>F4GLP7</accession>
<name>F4GLP7_PARC1</name>
<dbReference type="HOGENOM" id="CLU_2083335_0_0_12"/>
<dbReference type="eggNOG" id="COG2983">
    <property type="taxonomic scope" value="Bacteria"/>
</dbReference>
<reference evidence="1 2" key="2">
    <citation type="journal article" date="2012" name="Stand. Genomic Sci.">
        <title>Complete genome sequence of the termite hindgut bacterium Spirochaeta coccoides type strain (SPN1(T)), reclassification in the genus Sphaerochaeta as Sphaerochaeta coccoides comb. nov. and emendations of the family Spirochaetaceae and the genus Sphaerochaeta.</title>
        <authorList>
            <person name="Abt B."/>
            <person name="Han C."/>
            <person name="Scheuner C."/>
            <person name="Lu M."/>
            <person name="Lapidus A."/>
            <person name="Nolan M."/>
            <person name="Lucas S."/>
            <person name="Hammon N."/>
            <person name="Deshpande S."/>
            <person name="Cheng J.F."/>
            <person name="Tapia R."/>
            <person name="Goodwin L.A."/>
            <person name="Pitluck S."/>
            <person name="Liolios K."/>
            <person name="Pagani I."/>
            <person name="Ivanova N."/>
            <person name="Mavromatis K."/>
            <person name="Mikhailova N."/>
            <person name="Huntemann M."/>
            <person name="Pati A."/>
            <person name="Chen A."/>
            <person name="Palaniappan K."/>
            <person name="Land M."/>
            <person name="Hauser L."/>
            <person name="Brambilla E.M."/>
            <person name="Rohde M."/>
            <person name="Spring S."/>
            <person name="Gronow S."/>
            <person name="Goker M."/>
            <person name="Woyke T."/>
            <person name="Bristow J."/>
            <person name="Eisen J.A."/>
            <person name="Markowitz V."/>
            <person name="Hugenholtz P."/>
            <person name="Kyrpides N.C."/>
            <person name="Klenk H.P."/>
            <person name="Detter J.C."/>
        </authorList>
    </citation>
    <scope>NUCLEOTIDE SEQUENCE [LARGE SCALE GENOMIC DNA]</scope>
    <source>
        <strain evidence="2">ATCC BAA-1237 / DSM 17374 / SPN1</strain>
    </source>
</reference>
<protein>
    <submittedName>
        <fullName evidence="1">Uncharacterized protein</fullName>
    </submittedName>
</protein>
<dbReference type="EMBL" id="CP002659">
    <property type="protein sequence ID" value="AEC02441.1"/>
    <property type="molecule type" value="Genomic_DNA"/>
</dbReference>
<reference evidence="2" key="1">
    <citation type="submission" date="2011-04" db="EMBL/GenBank/DDBJ databases">
        <title>The complete genome of Spirochaeta coccoides DSM 17374.</title>
        <authorList>
            <person name="Lucas S."/>
            <person name="Copeland A."/>
            <person name="Lapidus A."/>
            <person name="Bruce D."/>
            <person name="Goodwin L."/>
            <person name="Pitluck S."/>
            <person name="Peters L."/>
            <person name="Kyrpides N."/>
            <person name="Mavromatis K."/>
            <person name="Pagani I."/>
            <person name="Ivanova N."/>
            <person name="Ovchinnikova G."/>
            <person name="Lu M."/>
            <person name="Detter J.C."/>
            <person name="Tapia R."/>
            <person name="Han C."/>
            <person name="Land M."/>
            <person name="Hauser L."/>
            <person name="Markowitz V."/>
            <person name="Cheng J.-F."/>
            <person name="Hugenholtz P."/>
            <person name="Woyke T."/>
            <person name="Wu D."/>
            <person name="Spring S."/>
            <person name="Schroeder M."/>
            <person name="Brambilla E."/>
            <person name="Klenk H.-P."/>
            <person name="Eisen J.A."/>
        </authorList>
    </citation>
    <scope>NUCLEOTIDE SEQUENCE [LARGE SCALE GENOMIC DNA]</scope>
    <source>
        <strain evidence="2">ATCC BAA-1237 / DSM 17374 / SPN1</strain>
    </source>
</reference>
<dbReference type="Proteomes" id="UP000007939">
    <property type="component" value="Chromosome"/>
</dbReference>
<dbReference type="InterPro" id="IPR008228">
    <property type="entry name" value="UCP006173"/>
</dbReference>
<keyword evidence="2" id="KW-1185">Reference proteome</keyword>
<dbReference type="PANTHER" id="PTHR37421:SF1">
    <property type="entry name" value="UPF0260 PROTEIN YCGN"/>
    <property type="match status" value="1"/>
</dbReference>
<dbReference type="KEGG" id="scc:Spico_1230"/>
<organism evidence="1 2">
    <name type="scientific">Parasphaerochaeta coccoides (strain ATCC BAA-1237 / DSM 17374 / SPN1)</name>
    <name type="common">Sphaerochaeta coccoides</name>
    <dbReference type="NCBI Taxonomy" id="760011"/>
    <lineage>
        <taxon>Bacteria</taxon>
        <taxon>Pseudomonadati</taxon>
        <taxon>Spirochaetota</taxon>
        <taxon>Spirochaetia</taxon>
        <taxon>Spirochaetales</taxon>
        <taxon>Sphaerochaetaceae</taxon>
        <taxon>Parasphaerochaeta</taxon>
    </lineage>
</organism>
<evidence type="ECO:0000313" key="2">
    <source>
        <dbReference type="Proteomes" id="UP000007939"/>
    </source>
</evidence>
<dbReference type="PANTHER" id="PTHR37421">
    <property type="entry name" value="UPF0260 PROTEIN YCGN"/>
    <property type="match status" value="1"/>
</dbReference>
<proteinExistence type="predicted"/>
<gene>
    <name evidence="1" type="ordered locus">Spico_1230</name>
</gene>
<dbReference type="OrthoDB" id="9786855at2"/>
<dbReference type="AlphaFoldDB" id="F4GLP7"/>
<evidence type="ECO:0000313" key="1">
    <source>
        <dbReference type="EMBL" id="AEC02441.1"/>
    </source>
</evidence>
<dbReference type="STRING" id="760011.Spico_1230"/>